<dbReference type="GO" id="GO:0050660">
    <property type="term" value="F:flavin adenine dinucleotide binding"/>
    <property type="evidence" value="ECO:0007669"/>
    <property type="project" value="InterPro"/>
</dbReference>
<accession>A0AAD9VPQ9</accession>
<feature type="active site" description="Proton donor" evidence="2">
    <location>
        <position position="554"/>
    </location>
</feature>
<evidence type="ECO:0000259" key="7">
    <source>
        <dbReference type="PROSITE" id="PS00624"/>
    </source>
</evidence>
<feature type="signal peptide" evidence="5">
    <location>
        <begin position="1"/>
        <end position="24"/>
    </location>
</feature>
<protein>
    <recommendedName>
        <fullName evidence="6 7">Glucose-methanol-choline oxidoreductase N-terminal domain-containing protein</fullName>
    </recommendedName>
</protein>
<evidence type="ECO:0000313" key="9">
    <source>
        <dbReference type="Proteomes" id="UP001258017"/>
    </source>
</evidence>
<reference evidence="8" key="2">
    <citation type="journal article" date="2023" name="Commun. Biol.">
        <title>Intrasexual cuticular hydrocarbon dimorphism in a wasp sheds light on hydrocarbon biosynthesis genes in Hymenoptera.</title>
        <authorList>
            <person name="Moris V.C."/>
            <person name="Podsiadlowski L."/>
            <person name="Martin S."/>
            <person name="Oeyen J.P."/>
            <person name="Donath A."/>
            <person name="Petersen M."/>
            <person name="Wilbrandt J."/>
            <person name="Misof B."/>
            <person name="Liedtke D."/>
            <person name="Thamm M."/>
            <person name="Scheiner R."/>
            <person name="Schmitt T."/>
            <person name="Niehuis O."/>
        </authorList>
    </citation>
    <scope>NUCLEOTIDE SEQUENCE</scope>
    <source>
        <strain evidence="8">GBR_01_08_01A</strain>
    </source>
</reference>
<name>A0AAD9VPQ9_9HYME</name>
<gene>
    <name evidence="8" type="ORF">KPH14_002079</name>
</gene>
<proteinExistence type="inferred from homology"/>
<comment type="caution">
    <text evidence="8">The sequence shown here is derived from an EMBL/GenBank/DDBJ whole genome shotgun (WGS) entry which is preliminary data.</text>
</comment>
<dbReference type="SUPFAM" id="SSF54373">
    <property type="entry name" value="FAD-linked reductases, C-terminal domain"/>
    <property type="match status" value="1"/>
</dbReference>
<evidence type="ECO:0000256" key="3">
    <source>
        <dbReference type="PIRSR" id="PIRSR000137-2"/>
    </source>
</evidence>
<keyword evidence="3 4" id="KW-0274">FAD</keyword>
<dbReference type="InterPro" id="IPR007867">
    <property type="entry name" value="GMC_OxRtase_C"/>
</dbReference>
<evidence type="ECO:0000256" key="2">
    <source>
        <dbReference type="PIRSR" id="PIRSR000137-1"/>
    </source>
</evidence>
<keyword evidence="9" id="KW-1185">Reference proteome</keyword>
<organism evidence="8 9">
    <name type="scientific">Odynerus spinipes</name>
    <dbReference type="NCBI Taxonomy" id="1348599"/>
    <lineage>
        <taxon>Eukaryota</taxon>
        <taxon>Metazoa</taxon>
        <taxon>Ecdysozoa</taxon>
        <taxon>Arthropoda</taxon>
        <taxon>Hexapoda</taxon>
        <taxon>Insecta</taxon>
        <taxon>Pterygota</taxon>
        <taxon>Neoptera</taxon>
        <taxon>Endopterygota</taxon>
        <taxon>Hymenoptera</taxon>
        <taxon>Apocrita</taxon>
        <taxon>Aculeata</taxon>
        <taxon>Vespoidea</taxon>
        <taxon>Vespidae</taxon>
        <taxon>Eumeninae</taxon>
        <taxon>Odynerus</taxon>
    </lineage>
</organism>
<dbReference type="Proteomes" id="UP001258017">
    <property type="component" value="Unassembled WGS sequence"/>
</dbReference>
<dbReference type="Gene3D" id="3.50.50.60">
    <property type="entry name" value="FAD/NAD(P)-binding domain"/>
    <property type="match status" value="1"/>
</dbReference>
<keyword evidence="4" id="KW-0285">Flavoprotein</keyword>
<feature type="domain" description="Glucose-methanol-choline oxidoreductase N-terminal" evidence="7">
    <location>
        <begin position="312"/>
        <end position="326"/>
    </location>
</feature>
<keyword evidence="5" id="KW-0732">Signal</keyword>
<dbReference type="GO" id="GO:0016614">
    <property type="term" value="F:oxidoreductase activity, acting on CH-OH group of donors"/>
    <property type="evidence" value="ECO:0007669"/>
    <property type="project" value="InterPro"/>
</dbReference>
<dbReference type="Gene3D" id="3.30.560.10">
    <property type="entry name" value="Glucose Oxidase, domain 3"/>
    <property type="match status" value="1"/>
</dbReference>
<dbReference type="Pfam" id="PF05199">
    <property type="entry name" value="GMC_oxred_C"/>
    <property type="match status" value="1"/>
</dbReference>
<dbReference type="EMBL" id="JAIFRP010000038">
    <property type="protein sequence ID" value="KAK2581570.1"/>
    <property type="molecule type" value="Genomic_DNA"/>
</dbReference>
<feature type="domain" description="Glucose-methanol-choline oxidoreductase N-terminal" evidence="6">
    <location>
        <begin position="137"/>
        <end position="160"/>
    </location>
</feature>
<comment type="cofactor">
    <cofactor evidence="3">
        <name>FAD</name>
        <dbReference type="ChEBI" id="CHEBI:57692"/>
    </cofactor>
</comment>
<dbReference type="InterPro" id="IPR000172">
    <property type="entry name" value="GMC_OxRdtase_N"/>
</dbReference>
<dbReference type="PIRSF" id="PIRSF000137">
    <property type="entry name" value="Alcohol_oxidase"/>
    <property type="match status" value="1"/>
</dbReference>
<sequence>MKKTFNKSLLSFLLTFLFVEKSRCLVTPALREFLSLDKLNLDEDSFSDEYDFIVVGGGTAGSVVASRLTENPHWTVLMLERGVEESVLTDVPLLAPALYDTDYIPKILSDPRPRNINNRNDSYCLGLQGARCNLLSGNAVGGSSVVNYMIYARGGSADYDEWKALGNPGWSYKDVLPYFIKSENSYLPDADYRYHGRGGYLDVNYPPYDSELTDAFLKAGTELGYETLDYHGEKIIGFSKVQATLRNGHRMSASKAFLRPIRKRPNFHLSQRTTVTKIVIDPRTKTAVGVRFVKNNKKYFVRARKEVVVSAGTLKTPQILMLSGVGPKDHLKSLGIPVIEDLPVGHNLLDHICMPTLNFLVNESVTIVQQRLALDFKSPLDYLIKGTGVYTLPGGTAAVAFLSVADEDSGKGKADIELVMGLSGIPSDVAGFYKRSIGLSDDLHKTVFGKYKGLDSFTVVPILLKPKSRGRITLRSTDPFELPRYEPNYYDHADDVKTMIRGIRKAIEVTSTSAFKRYNATLVPLVFPQCQHTVYMTDSYWECVMRHISSTVGHFAGSCKMSPRDKAGVVDHRLRVYGIKSLRIVDNSIMPELIAGHTCAPAYMIGEKASDMIREDCK</sequence>
<evidence type="ECO:0000256" key="1">
    <source>
        <dbReference type="ARBA" id="ARBA00010790"/>
    </source>
</evidence>
<dbReference type="PROSITE" id="PS00624">
    <property type="entry name" value="GMC_OXRED_2"/>
    <property type="match status" value="1"/>
</dbReference>
<evidence type="ECO:0000259" key="6">
    <source>
        <dbReference type="PROSITE" id="PS00623"/>
    </source>
</evidence>
<dbReference type="AlphaFoldDB" id="A0AAD9VPQ9"/>
<feature type="chain" id="PRO_5042014110" description="Glucose-methanol-choline oxidoreductase N-terminal domain-containing protein" evidence="5">
    <location>
        <begin position="25"/>
        <end position="618"/>
    </location>
</feature>
<reference evidence="8" key="1">
    <citation type="submission" date="2021-08" db="EMBL/GenBank/DDBJ databases">
        <authorList>
            <person name="Misof B."/>
            <person name="Oliver O."/>
            <person name="Podsiadlowski L."/>
            <person name="Donath A."/>
            <person name="Peters R."/>
            <person name="Mayer C."/>
            <person name="Rust J."/>
            <person name="Gunkel S."/>
            <person name="Lesny P."/>
            <person name="Martin S."/>
            <person name="Oeyen J.P."/>
            <person name="Petersen M."/>
            <person name="Panagiotis P."/>
            <person name="Wilbrandt J."/>
            <person name="Tanja T."/>
        </authorList>
    </citation>
    <scope>NUCLEOTIDE SEQUENCE</scope>
    <source>
        <strain evidence="8">GBR_01_08_01A</strain>
        <tissue evidence="8">Thorax + abdomen</tissue>
    </source>
</reference>
<dbReference type="InterPro" id="IPR036188">
    <property type="entry name" value="FAD/NAD-bd_sf"/>
</dbReference>
<evidence type="ECO:0000313" key="8">
    <source>
        <dbReference type="EMBL" id="KAK2581570.1"/>
    </source>
</evidence>
<dbReference type="SUPFAM" id="SSF51905">
    <property type="entry name" value="FAD/NAD(P)-binding domain"/>
    <property type="match status" value="1"/>
</dbReference>
<dbReference type="PROSITE" id="PS00623">
    <property type="entry name" value="GMC_OXRED_1"/>
    <property type="match status" value="1"/>
</dbReference>
<dbReference type="PANTHER" id="PTHR11552">
    <property type="entry name" value="GLUCOSE-METHANOL-CHOLINE GMC OXIDOREDUCTASE"/>
    <property type="match status" value="1"/>
</dbReference>
<dbReference type="InterPro" id="IPR012132">
    <property type="entry name" value="GMC_OxRdtase"/>
</dbReference>
<comment type="similarity">
    <text evidence="1 4">Belongs to the GMC oxidoreductase family.</text>
</comment>
<feature type="binding site" evidence="3">
    <location>
        <position position="275"/>
    </location>
    <ligand>
        <name>FAD</name>
        <dbReference type="ChEBI" id="CHEBI:57692"/>
    </ligand>
</feature>
<evidence type="ECO:0000256" key="4">
    <source>
        <dbReference type="RuleBase" id="RU003968"/>
    </source>
</evidence>
<evidence type="ECO:0000256" key="5">
    <source>
        <dbReference type="SAM" id="SignalP"/>
    </source>
</evidence>
<dbReference type="Pfam" id="PF00732">
    <property type="entry name" value="GMC_oxred_N"/>
    <property type="match status" value="1"/>
</dbReference>
<feature type="active site" description="Proton acceptor" evidence="2">
    <location>
        <position position="597"/>
    </location>
</feature>
<dbReference type="PANTHER" id="PTHR11552:SF216">
    <property type="entry name" value="GLUCOSE-METHANOL-CHOLINE OXIDOREDUCTASE N-TERMINAL DOMAIN-CONTAINING PROTEIN"/>
    <property type="match status" value="1"/>
</dbReference>